<feature type="region of interest" description="Disordered" evidence="1">
    <location>
        <begin position="173"/>
        <end position="219"/>
    </location>
</feature>
<gene>
    <name evidence="2" type="ORF">Slin15195_G130600</name>
</gene>
<dbReference type="Proteomes" id="UP001056384">
    <property type="component" value="Chromosome 16"/>
</dbReference>
<feature type="compositionally biased region" description="Low complexity" evidence="1">
    <location>
        <begin position="184"/>
        <end position="202"/>
    </location>
</feature>
<organism evidence="2 3">
    <name type="scientific">Septoria linicola</name>
    <dbReference type="NCBI Taxonomy" id="215465"/>
    <lineage>
        <taxon>Eukaryota</taxon>
        <taxon>Fungi</taxon>
        <taxon>Dikarya</taxon>
        <taxon>Ascomycota</taxon>
        <taxon>Pezizomycotina</taxon>
        <taxon>Dothideomycetes</taxon>
        <taxon>Dothideomycetidae</taxon>
        <taxon>Mycosphaerellales</taxon>
        <taxon>Mycosphaerellaceae</taxon>
        <taxon>Septoria</taxon>
    </lineage>
</organism>
<reference evidence="2" key="1">
    <citation type="submission" date="2022-06" db="EMBL/GenBank/DDBJ databases">
        <title>Complete genome sequences of two strains of the flax pathogen Septoria linicola.</title>
        <authorList>
            <person name="Lapalu N."/>
            <person name="Simon A."/>
            <person name="Demenou B."/>
            <person name="Paumier D."/>
            <person name="Guillot M.-P."/>
            <person name="Gout L."/>
            <person name="Valade R."/>
        </authorList>
    </citation>
    <scope>NUCLEOTIDE SEQUENCE</scope>
    <source>
        <strain evidence="2">SE15195</strain>
    </source>
</reference>
<dbReference type="EMBL" id="CP099433">
    <property type="protein sequence ID" value="USW59741.1"/>
    <property type="molecule type" value="Genomic_DNA"/>
</dbReference>
<feature type="compositionally biased region" description="Basic and acidic residues" evidence="1">
    <location>
        <begin position="261"/>
        <end position="283"/>
    </location>
</feature>
<evidence type="ECO:0000256" key="1">
    <source>
        <dbReference type="SAM" id="MobiDB-lite"/>
    </source>
</evidence>
<name>A0A9Q9BB89_9PEZI</name>
<dbReference type="AlphaFoldDB" id="A0A9Q9BB89"/>
<keyword evidence="3" id="KW-1185">Reference proteome</keyword>
<protein>
    <submittedName>
        <fullName evidence="2">Uncharacterized protein</fullName>
    </submittedName>
</protein>
<proteinExistence type="predicted"/>
<evidence type="ECO:0000313" key="3">
    <source>
        <dbReference type="Proteomes" id="UP001056384"/>
    </source>
</evidence>
<feature type="region of interest" description="Disordered" evidence="1">
    <location>
        <begin position="241"/>
        <end position="293"/>
    </location>
</feature>
<feature type="compositionally biased region" description="Basic and acidic residues" evidence="1">
    <location>
        <begin position="173"/>
        <end position="183"/>
    </location>
</feature>
<evidence type="ECO:0000313" key="2">
    <source>
        <dbReference type="EMBL" id="USW59741.1"/>
    </source>
</evidence>
<sequence length="309" mass="35135">MATEYTVAKAALAALLAERSDDRARQSLCEQQIRNKIVLHSAQGWQIFCAWEWLEQHDRLRAEGFRQSLALPEQLTTCVFGCGETLRREHAARRAVDLAWADWDWTFGTYTPLKFSIGLLEKLAMLARMTPGEGWMIAGELGRRVRTRLQTTSSTIRSLQPRDVESVVEEIRRSRLPRGDDRPAAAAAASAGHAGSRVSRGSIELGRAEGRPLSDRSSGVVDLAFPRRSSSLDLLDQLELDLSRSPPRRPSGNRNPRGRRSLHDRIRTMIEREARRETRDNRRTVAQASADWRERHEEAWLDALPDHWK</sequence>
<accession>A0A9Q9BB89</accession>